<comment type="caution">
    <text evidence="1">The sequence shown here is derived from an EMBL/GenBank/DDBJ whole genome shotgun (WGS) entry which is preliminary data.</text>
</comment>
<evidence type="ECO:0000313" key="1">
    <source>
        <dbReference type="EMBL" id="MBA2113569.1"/>
    </source>
</evidence>
<name>A0A7V8V282_9BACT</name>
<keyword evidence="2" id="KW-1185">Reference proteome</keyword>
<proteinExistence type="predicted"/>
<evidence type="ECO:0000313" key="2">
    <source>
        <dbReference type="Proteomes" id="UP000551616"/>
    </source>
</evidence>
<dbReference type="Proteomes" id="UP000551616">
    <property type="component" value="Unassembled WGS sequence"/>
</dbReference>
<dbReference type="EMBL" id="JABRWO010000002">
    <property type="protein sequence ID" value="MBA2113569.1"/>
    <property type="molecule type" value="Genomic_DNA"/>
</dbReference>
<reference evidence="1 2" key="1">
    <citation type="submission" date="2020-05" db="EMBL/GenBank/DDBJ databases">
        <title>Bremerella alba sp. nov., a novel planctomycete isolated from the surface of the macroalga Fucus spiralis.</title>
        <authorList>
            <person name="Godinho O."/>
            <person name="Botelho R."/>
            <person name="Albuquerque L."/>
            <person name="Wiegand S."/>
            <person name="Da Costa M.S."/>
            <person name="Lobo-Da-Cunha A."/>
            <person name="Jogler C."/>
            <person name="Lage O.M."/>
        </authorList>
    </citation>
    <scope>NUCLEOTIDE SEQUENCE [LARGE SCALE GENOMIC DNA]</scope>
    <source>
        <strain evidence="1 2">FF15</strain>
    </source>
</reference>
<dbReference type="RefSeq" id="WP_207395076.1">
    <property type="nucleotide sequence ID" value="NZ_JABRWO010000002.1"/>
</dbReference>
<dbReference type="AlphaFoldDB" id="A0A7V8V282"/>
<gene>
    <name evidence="1" type="ORF">HOV93_07180</name>
</gene>
<sequence length="155" mass="16387">MSMNLIPKYQHAIALGLATCVCVLIPGCFGSSGSTNQRELVQGIIFCGRVPLSEGVVRFEPDDQHAALPVASGDIQSNGEFQLETDQGSDLLPGRYRVIVTDATGSSEGEIRNRAGQVCLYGDTGQTAQVIAGGVNQFRFAMAGPEGPRDMPEGE</sequence>
<organism evidence="1 2">
    <name type="scientific">Bremerella alba</name>
    <dbReference type="NCBI Taxonomy" id="980252"/>
    <lineage>
        <taxon>Bacteria</taxon>
        <taxon>Pseudomonadati</taxon>
        <taxon>Planctomycetota</taxon>
        <taxon>Planctomycetia</taxon>
        <taxon>Pirellulales</taxon>
        <taxon>Pirellulaceae</taxon>
        <taxon>Bremerella</taxon>
    </lineage>
</organism>
<accession>A0A7V8V282</accession>
<protein>
    <submittedName>
        <fullName evidence="1">Uncharacterized protein</fullName>
    </submittedName>
</protein>